<evidence type="ECO:0000256" key="1">
    <source>
        <dbReference type="ARBA" id="ARBA00006157"/>
    </source>
</evidence>
<reference evidence="7 8" key="1">
    <citation type="submission" date="2023-10" db="EMBL/GenBank/DDBJ databases">
        <title>Eight complete genome sequences of bacteria isolated from laboratory stock of Giant Kelp gametophytes.</title>
        <authorList>
            <person name="Tolentino B."/>
            <person name="Nuzhdin S."/>
        </authorList>
    </citation>
    <scope>NUCLEOTIDE SEQUENCE [LARGE SCALE GENOMIC DNA]</scope>
    <source>
        <strain evidence="7 8">LC.270.F.C4</strain>
        <plasmid evidence="7 8">unnamed4</plasmid>
    </source>
</reference>
<dbReference type="RefSeq" id="WP_317387105.1">
    <property type="nucleotide sequence ID" value="NZ_CP136707.1"/>
</dbReference>
<keyword evidence="8" id="KW-1185">Reference proteome</keyword>
<evidence type="ECO:0000256" key="4">
    <source>
        <dbReference type="ARBA" id="ARBA00023163"/>
    </source>
</evidence>
<dbReference type="Gene3D" id="1.10.260.40">
    <property type="entry name" value="lambda repressor-like DNA-binding domains"/>
    <property type="match status" value="1"/>
</dbReference>
<dbReference type="Pfam" id="PF13693">
    <property type="entry name" value="HTH_35"/>
    <property type="match status" value="1"/>
</dbReference>
<comment type="similarity">
    <text evidence="1">Belongs to the ner transcriptional regulatory family.</text>
</comment>
<dbReference type="EMBL" id="CP136707">
    <property type="protein sequence ID" value="WOI35426.1"/>
    <property type="molecule type" value="Genomic_DNA"/>
</dbReference>
<keyword evidence="3" id="KW-0238">DNA-binding</keyword>
<keyword evidence="4" id="KW-0804">Transcription</keyword>
<dbReference type="SUPFAM" id="SSF47413">
    <property type="entry name" value="lambda repressor-like DNA-binding domains"/>
    <property type="match status" value="1"/>
</dbReference>
<protein>
    <submittedName>
        <fullName evidence="7">Helix-turn-helix domain-containing protein</fullName>
    </submittedName>
</protein>
<evidence type="ECO:0000313" key="7">
    <source>
        <dbReference type="EMBL" id="WOI35426.1"/>
    </source>
</evidence>
<evidence type="ECO:0000256" key="5">
    <source>
        <dbReference type="SAM" id="MobiDB-lite"/>
    </source>
</evidence>
<name>A0ABZ0HLU7_TRISK</name>
<feature type="region of interest" description="Disordered" evidence="5">
    <location>
        <begin position="1"/>
        <end position="22"/>
    </location>
</feature>
<evidence type="ECO:0000256" key="2">
    <source>
        <dbReference type="ARBA" id="ARBA00023015"/>
    </source>
</evidence>
<gene>
    <name evidence="7" type="ORF">R1T40_22055</name>
</gene>
<feature type="domain" description="Ner winged helix-turn-helix DNA-binding" evidence="6">
    <location>
        <begin position="61"/>
        <end position="115"/>
    </location>
</feature>
<geneLocation type="plasmid" evidence="7 8">
    <name>unnamed4</name>
</geneLocation>
<evidence type="ECO:0000256" key="3">
    <source>
        <dbReference type="ARBA" id="ARBA00023125"/>
    </source>
</evidence>
<keyword evidence="2" id="KW-0805">Transcription regulation</keyword>
<accession>A0ABZ0HLU7</accession>
<proteinExistence type="inferred from homology"/>
<sequence>MHQQSCSVRSHVPGPQRTPAQSDRCEARLALVAAHAQIAPRLPGTGHSSCQTRLFAFNVGSDLRVRGSSLAKIARELGVTDSAVTLVGKRMCRSAKIEQALAEALQTTPEQLFPDLCERGQRAHRRPSKFTLRALAASQMLHERKF</sequence>
<evidence type="ECO:0000313" key="8">
    <source>
        <dbReference type="Proteomes" id="UP001302666"/>
    </source>
</evidence>
<organism evidence="7 8">
    <name type="scientific">Tritonibacter scottomollicae</name>
    <name type="common">Epibacterium scottomollicae</name>
    <dbReference type="NCBI Taxonomy" id="483013"/>
    <lineage>
        <taxon>Bacteria</taxon>
        <taxon>Pseudomonadati</taxon>
        <taxon>Pseudomonadota</taxon>
        <taxon>Alphaproteobacteria</taxon>
        <taxon>Rhodobacterales</taxon>
        <taxon>Paracoccaceae</taxon>
        <taxon>Tritonibacter</taxon>
    </lineage>
</organism>
<dbReference type="InterPro" id="IPR010982">
    <property type="entry name" value="Lambda_DNA-bd_dom_sf"/>
</dbReference>
<keyword evidence="7" id="KW-0614">Plasmid</keyword>
<dbReference type="Proteomes" id="UP001302666">
    <property type="component" value="Plasmid unnamed4"/>
</dbReference>
<evidence type="ECO:0000259" key="6">
    <source>
        <dbReference type="Pfam" id="PF13693"/>
    </source>
</evidence>
<dbReference type="InterPro" id="IPR038722">
    <property type="entry name" value="Ner_HTH_dom"/>
</dbReference>